<evidence type="ECO:0000313" key="1">
    <source>
        <dbReference type="EMBL" id="AKS45550.1"/>
    </source>
</evidence>
<reference evidence="1 2" key="1">
    <citation type="journal article" date="2015" name="Genome Announc.">
        <title>Closed Genome Sequence of Octadecabacter temperatus SB1, the First Mesophilic Species of the Genus Octadecabacter.</title>
        <authorList>
            <person name="Voget S."/>
            <person name="Billerbeck S."/>
            <person name="Simon M."/>
            <person name="Daniel R."/>
        </authorList>
    </citation>
    <scope>NUCLEOTIDE SEQUENCE [LARGE SCALE GENOMIC DNA]</scope>
    <source>
        <strain evidence="1 2">SB1</strain>
    </source>
</reference>
<proteinExistence type="predicted"/>
<dbReference type="EMBL" id="CP012160">
    <property type="protein sequence ID" value="AKS45550.1"/>
    <property type="molecule type" value="Genomic_DNA"/>
</dbReference>
<dbReference type="Proteomes" id="UP000067444">
    <property type="component" value="Chromosome"/>
</dbReference>
<protein>
    <submittedName>
        <fullName evidence="1">Uncharacterized protein</fullName>
    </submittedName>
</protein>
<gene>
    <name evidence="1" type="ORF">OSB_09920</name>
</gene>
<sequence length="252" mass="27957">MKILQGGTLALGLTLGVCFTILAFLTIGLFAEVLNPTSELWAVMIGAVIGGGIALAGQVLESQNQSAQREHENKESDLVKAYDLFGLLNDYLANATFLRKHIEQGYEMALAVNEEFASLAVMELSSEPTHEPLSLGIKSMLIRRKFLTLYNEIGLLDTHIKALWDGFRVGQMRRAELLAIMDKEFVGQGKGFQPQLESKQEAAGRHMVLTDNFKTIASDLRADEAKLRKCVEMTVEVIQSLGDTAFRFEFKE</sequence>
<dbReference type="AlphaFoldDB" id="A0A0K0Y3P8"/>
<accession>A0A0K0Y3P8</accession>
<keyword evidence="2" id="KW-1185">Reference proteome</keyword>
<dbReference type="STRING" id="1458307.OSB_09920"/>
<dbReference type="RefSeq" id="WP_049833931.1">
    <property type="nucleotide sequence ID" value="NZ_CP012160.1"/>
</dbReference>
<name>A0A0K0Y3P8_9RHOB</name>
<organism evidence="1 2">
    <name type="scientific">Octadecabacter temperatus</name>
    <dbReference type="NCBI Taxonomy" id="1458307"/>
    <lineage>
        <taxon>Bacteria</taxon>
        <taxon>Pseudomonadati</taxon>
        <taxon>Pseudomonadota</taxon>
        <taxon>Alphaproteobacteria</taxon>
        <taxon>Rhodobacterales</taxon>
        <taxon>Roseobacteraceae</taxon>
        <taxon>Octadecabacter</taxon>
    </lineage>
</organism>
<evidence type="ECO:0000313" key="2">
    <source>
        <dbReference type="Proteomes" id="UP000067444"/>
    </source>
</evidence>
<dbReference type="KEGG" id="otm:OSB_09920"/>